<evidence type="ECO:0000313" key="10">
    <source>
        <dbReference type="EMBL" id="CAL5220314.1"/>
    </source>
</evidence>
<feature type="transmembrane region" description="Helical" evidence="8">
    <location>
        <begin position="44"/>
        <end position="64"/>
    </location>
</feature>
<feature type="transmembrane region" description="Helical" evidence="8">
    <location>
        <begin position="70"/>
        <end position="92"/>
    </location>
</feature>
<feature type="transmembrane region" description="Helical" evidence="8">
    <location>
        <begin position="316"/>
        <end position="333"/>
    </location>
</feature>
<accession>A0ABP1FK16</accession>
<dbReference type="InterPro" id="IPR044770">
    <property type="entry name" value="MFS_spinster-like"/>
</dbReference>
<dbReference type="PROSITE" id="PS50850">
    <property type="entry name" value="MFS"/>
    <property type="match status" value="1"/>
</dbReference>
<evidence type="ECO:0000256" key="3">
    <source>
        <dbReference type="ARBA" id="ARBA00022692"/>
    </source>
</evidence>
<dbReference type="InterPro" id="IPR020846">
    <property type="entry name" value="MFS_dom"/>
</dbReference>
<feature type="transmembrane region" description="Helical" evidence="8">
    <location>
        <begin position="203"/>
        <end position="226"/>
    </location>
</feature>
<keyword evidence="4 8" id="KW-1133">Transmembrane helix</keyword>
<evidence type="ECO:0000313" key="11">
    <source>
        <dbReference type="Proteomes" id="UP001497392"/>
    </source>
</evidence>
<feature type="compositionally biased region" description="Basic and acidic residues" evidence="7">
    <location>
        <begin position="452"/>
        <end position="468"/>
    </location>
</feature>
<feature type="transmembrane region" description="Helical" evidence="8">
    <location>
        <begin position="361"/>
        <end position="381"/>
    </location>
</feature>
<evidence type="ECO:0000256" key="7">
    <source>
        <dbReference type="SAM" id="MobiDB-lite"/>
    </source>
</evidence>
<protein>
    <submittedName>
        <fullName evidence="10">G2303 protein</fullName>
    </submittedName>
</protein>
<dbReference type="Gene3D" id="1.20.1250.20">
    <property type="entry name" value="MFS general substrate transporter like domains"/>
    <property type="match status" value="1"/>
</dbReference>
<dbReference type="SUPFAM" id="SSF103473">
    <property type="entry name" value="MFS general substrate transporter"/>
    <property type="match status" value="1"/>
</dbReference>
<feature type="transmembrane region" description="Helical" evidence="8">
    <location>
        <begin position="420"/>
        <end position="443"/>
    </location>
</feature>
<keyword evidence="2" id="KW-0813">Transport</keyword>
<feature type="transmembrane region" description="Helical" evidence="8">
    <location>
        <begin position="104"/>
        <end position="124"/>
    </location>
</feature>
<evidence type="ECO:0000256" key="1">
    <source>
        <dbReference type="ARBA" id="ARBA00004141"/>
    </source>
</evidence>
<feature type="transmembrane region" description="Helical" evidence="8">
    <location>
        <begin position="139"/>
        <end position="160"/>
    </location>
</feature>
<evidence type="ECO:0000256" key="6">
    <source>
        <dbReference type="ARBA" id="ARBA00024338"/>
    </source>
</evidence>
<dbReference type="Proteomes" id="UP001497392">
    <property type="component" value="Unassembled WGS sequence"/>
</dbReference>
<keyword evidence="11" id="KW-1185">Reference proteome</keyword>
<dbReference type="PANTHER" id="PTHR23505:SF52">
    <property type="entry name" value="MAJOR FACILITATOR SUPERFAMILY PROTEIN"/>
    <property type="match status" value="1"/>
</dbReference>
<evidence type="ECO:0000256" key="8">
    <source>
        <dbReference type="SAM" id="Phobius"/>
    </source>
</evidence>
<proteinExistence type="inferred from homology"/>
<feature type="domain" description="Major facilitator superfamily (MFS) profile" evidence="9">
    <location>
        <begin position="1"/>
        <end position="445"/>
    </location>
</feature>
<dbReference type="InterPro" id="IPR011701">
    <property type="entry name" value="MFS"/>
</dbReference>
<keyword evidence="5 8" id="KW-0472">Membrane</keyword>
<feature type="compositionally biased region" description="Low complexity" evidence="7">
    <location>
        <begin position="475"/>
        <end position="486"/>
    </location>
</feature>
<comment type="similarity">
    <text evidence="6">Belongs to the major facilitator superfamily. Spinster (TC 2.A.1.49) family.</text>
</comment>
<evidence type="ECO:0000256" key="5">
    <source>
        <dbReference type="ARBA" id="ARBA00023136"/>
    </source>
</evidence>
<sequence>MYGPIARGLGCTAVQIGTLTTWRGVVQAAMTPFVGSAGNALNRVILSAVGTVIWGVTSVGLGAAQSFAQAAAFASLNGVGLALVLPCVQSILADVYSPERRGLAFGLVLTTGAVGQIVFNYLAIDTGGQTIHGVPGWRMVFYIMAGVAGLTTVLTLLFGIEPRNIKAKDALEPEREKHRVAKLHIVKQVFGGVATMAQDCRKIFVVPSFVIILLGEIIMAIGGSGAGYQIMYFEITGFSATDTATMLIFFNVGNAIGMLTGGVLGDLFAKRFPRYARPFVNQLSMIIIAPLFFILYKGLPGSSRFSDGIPSHLHYSLPSYCALLFFMTIVAPWEQANNAAMFAEVIPDNLRSSAYAFDKGITGLLGALAAPLVGVLAQRVWGGRGLVNNSALPKDVDPSSARAQTLYARNVHNAMALENALLWLMIAAMLLRAAVYGALYFTLPRDARRVKENRAAPKPRDPEAELTGKRLLIKGEGSSGSSGSMGRAASFPPHKSKGIPATRHPSQPLPDSKLQS</sequence>
<comment type="caution">
    <text evidence="10">The sequence shown here is derived from an EMBL/GenBank/DDBJ whole genome shotgun (WGS) entry which is preliminary data.</text>
</comment>
<name>A0ABP1FK16_9CHLO</name>
<reference evidence="10 11" key="1">
    <citation type="submission" date="2024-06" db="EMBL/GenBank/DDBJ databases">
        <authorList>
            <person name="Kraege A."/>
            <person name="Thomma B."/>
        </authorList>
    </citation>
    <scope>NUCLEOTIDE SEQUENCE [LARGE SCALE GENOMIC DNA]</scope>
</reference>
<gene>
    <name evidence="10" type="primary">g2303</name>
    <name evidence="10" type="ORF">VP750_LOCUS1973</name>
</gene>
<keyword evidence="3 8" id="KW-0812">Transmembrane</keyword>
<organism evidence="10 11">
    <name type="scientific">Coccomyxa viridis</name>
    <dbReference type="NCBI Taxonomy" id="1274662"/>
    <lineage>
        <taxon>Eukaryota</taxon>
        <taxon>Viridiplantae</taxon>
        <taxon>Chlorophyta</taxon>
        <taxon>core chlorophytes</taxon>
        <taxon>Trebouxiophyceae</taxon>
        <taxon>Trebouxiophyceae incertae sedis</taxon>
        <taxon>Coccomyxaceae</taxon>
        <taxon>Coccomyxa</taxon>
    </lineage>
</organism>
<evidence type="ECO:0000259" key="9">
    <source>
        <dbReference type="PROSITE" id="PS50850"/>
    </source>
</evidence>
<dbReference type="PANTHER" id="PTHR23505">
    <property type="entry name" value="SPINSTER"/>
    <property type="match status" value="1"/>
</dbReference>
<dbReference type="InterPro" id="IPR036259">
    <property type="entry name" value="MFS_trans_sf"/>
</dbReference>
<feature type="transmembrane region" description="Helical" evidence="8">
    <location>
        <begin position="246"/>
        <end position="267"/>
    </location>
</feature>
<feature type="transmembrane region" description="Helical" evidence="8">
    <location>
        <begin position="279"/>
        <end position="296"/>
    </location>
</feature>
<evidence type="ECO:0000256" key="2">
    <source>
        <dbReference type="ARBA" id="ARBA00022448"/>
    </source>
</evidence>
<comment type="subcellular location">
    <subcellularLocation>
        <location evidence="1">Membrane</location>
        <topology evidence="1">Multi-pass membrane protein</topology>
    </subcellularLocation>
</comment>
<evidence type="ECO:0000256" key="4">
    <source>
        <dbReference type="ARBA" id="ARBA00022989"/>
    </source>
</evidence>
<dbReference type="EMBL" id="CAXHTA020000003">
    <property type="protein sequence ID" value="CAL5220314.1"/>
    <property type="molecule type" value="Genomic_DNA"/>
</dbReference>
<feature type="region of interest" description="Disordered" evidence="7">
    <location>
        <begin position="452"/>
        <end position="516"/>
    </location>
</feature>
<dbReference type="Pfam" id="PF07690">
    <property type="entry name" value="MFS_1"/>
    <property type="match status" value="1"/>
</dbReference>